<dbReference type="Proteomes" id="UP001174156">
    <property type="component" value="Unassembled WGS sequence"/>
</dbReference>
<feature type="region of interest" description="Disordered" evidence="1">
    <location>
        <begin position="129"/>
        <end position="173"/>
    </location>
</feature>
<evidence type="ECO:0000313" key="4">
    <source>
        <dbReference type="Proteomes" id="UP001174156"/>
    </source>
</evidence>
<comment type="caution">
    <text evidence="2">The sequence shown here is derived from an EMBL/GenBank/DDBJ whole genome shotgun (WGS) entry which is preliminary data.</text>
</comment>
<gene>
    <name evidence="3" type="ORF">P9867_011220</name>
    <name evidence="2" type="ORF">P9867_09845</name>
</gene>
<accession>A0AA90KPH7</accession>
<proteinExistence type="predicted"/>
<sequence length="234" mass="26350">MKTRCPACGATCSLDALLGHSDASQAFVASLNMTGDLAKPLIKYLAMFRSENRDLTFERTAKLLNEITPDILARQISRNRVNFPAPPAAWIWAINTTLERRDQGKLQLPLKNHGYLYEVISSFKPEFAPAQESRPRHGFGTAATEAARAKTEAERAAEQAEHERQKNARPNYSFKEMMGFTQLNEKQPERGLKNIPKEQLMAHVAQHKQPDETLEQCYQRLKAAEIESEQGATP</sequence>
<evidence type="ECO:0000313" key="2">
    <source>
        <dbReference type="EMBL" id="MDK4881996.1"/>
    </source>
</evidence>
<reference evidence="2" key="2">
    <citation type="submission" date="2023-01" db="EMBL/GenBank/DDBJ databases">
        <title>Genomic dissection of endemic carbapenem resistance: metallo-beta-lactamase gene dissemination through clonal, plasmid and integron transfer pathways.</title>
        <authorList>
            <person name="Macesic N."/>
        </authorList>
    </citation>
    <scope>NUCLEOTIDE SEQUENCE</scope>
    <source>
        <strain evidence="2">CPO519</strain>
    </source>
</reference>
<evidence type="ECO:0000256" key="1">
    <source>
        <dbReference type="SAM" id="MobiDB-lite"/>
    </source>
</evidence>
<protein>
    <submittedName>
        <fullName evidence="2">DUF2752 domain-containing protein</fullName>
    </submittedName>
</protein>
<dbReference type="EMBL" id="JARTMM020000001">
    <property type="protein sequence ID" value="MEC5497024.1"/>
    <property type="molecule type" value="Genomic_DNA"/>
</dbReference>
<organism evidence="2">
    <name type="scientific">Acinetobacter baumannii</name>
    <dbReference type="NCBI Taxonomy" id="470"/>
    <lineage>
        <taxon>Bacteria</taxon>
        <taxon>Pseudomonadati</taxon>
        <taxon>Pseudomonadota</taxon>
        <taxon>Gammaproteobacteria</taxon>
        <taxon>Moraxellales</taxon>
        <taxon>Moraxellaceae</taxon>
        <taxon>Acinetobacter</taxon>
        <taxon>Acinetobacter calcoaceticus/baumannii complex</taxon>
    </lineage>
</organism>
<name>A0AA90KPH7_ACIBA</name>
<dbReference type="EMBL" id="JARTMM010000031">
    <property type="protein sequence ID" value="MDK4881996.1"/>
    <property type="molecule type" value="Genomic_DNA"/>
</dbReference>
<reference evidence="3 4" key="1">
    <citation type="journal article" date="2023" name="Nat. Commun.">
        <title>Genomic dissection of endemic carbapenem resistance reveals metallo-beta-lactamase dissemination through clonal, plasmid and integron transfer.</title>
        <authorList>
            <person name="Macesic N."/>
            <person name="Hawkey J."/>
            <person name="Vezina B."/>
            <person name="Wisniewski J.A."/>
            <person name="Cottingham H."/>
            <person name="Blakeway L.V."/>
            <person name="Harshegyi T."/>
            <person name="Pragastis K."/>
            <person name="Badoordeen G.Z."/>
            <person name="Dennison A."/>
            <person name="Spelman D.W."/>
            <person name="Jenney A.W.J."/>
            <person name="Peleg A.Y."/>
        </authorList>
    </citation>
    <scope>NUCLEOTIDE SEQUENCE [LARGE SCALE GENOMIC DNA]</scope>
    <source>
        <strain evidence="3 4">CPO519</strain>
    </source>
</reference>
<feature type="compositionally biased region" description="Basic and acidic residues" evidence="1">
    <location>
        <begin position="147"/>
        <end position="166"/>
    </location>
</feature>
<reference evidence="3" key="3">
    <citation type="submission" date="2024-01" db="EMBL/GenBank/DDBJ databases">
        <authorList>
            <person name="Macesic N."/>
        </authorList>
    </citation>
    <scope>NUCLEOTIDE SEQUENCE</scope>
    <source>
        <strain evidence="3">CPO519</strain>
    </source>
</reference>
<evidence type="ECO:0000313" key="3">
    <source>
        <dbReference type="EMBL" id="MEC5497024.1"/>
    </source>
</evidence>
<dbReference type="AlphaFoldDB" id="A0AA90KPH7"/>